<organism evidence="2 3">
    <name type="scientific">Marinactinospora thermotolerans DSM 45154</name>
    <dbReference type="NCBI Taxonomy" id="1122192"/>
    <lineage>
        <taxon>Bacteria</taxon>
        <taxon>Bacillati</taxon>
        <taxon>Actinomycetota</taxon>
        <taxon>Actinomycetes</taxon>
        <taxon>Streptosporangiales</taxon>
        <taxon>Nocardiopsidaceae</taxon>
        <taxon>Marinactinospora</taxon>
    </lineage>
</organism>
<reference evidence="2 3" key="1">
    <citation type="submission" date="2017-02" db="EMBL/GenBank/DDBJ databases">
        <authorList>
            <person name="Peterson S.W."/>
        </authorList>
    </citation>
    <scope>NUCLEOTIDE SEQUENCE [LARGE SCALE GENOMIC DNA]</scope>
    <source>
        <strain evidence="2 3">DSM 45154</strain>
    </source>
</reference>
<evidence type="ECO:0000256" key="1">
    <source>
        <dbReference type="SAM" id="Phobius"/>
    </source>
</evidence>
<evidence type="ECO:0000313" key="3">
    <source>
        <dbReference type="Proteomes" id="UP000190637"/>
    </source>
</evidence>
<protein>
    <recommendedName>
        <fullName evidence="4">DUF2550 domain-containing protein</fullName>
    </recommendedName>
</protein>
<accession>A0A1T4QA00</accession>
<dbReference type="Pfam" id="PF10739">
    <property type="entry name" value="DUF2550"/>
    <property type="match status" value="1"/>
</dbReference>
<dbReference type="STRING" id="1122192.SAMN02745673_02099"/>
<dbReference type="RefSeq" id="WP_078761443.1">
    <property type="nucleotide sequence ID" value="NZ_FUWS01000005.1"/>
</dbReference>
<dbReference type="InterPro" id="IPR019675">
    <property type="entry name" value="DUF2550"/>
</dbReference>
<sequence length="159" mass="17608">MGEPLSSEALFLIVERLFLALLVVSLLALVAVVARRFLLERGGAVECYLRRAVGPHRAWRIGCGRYGSDELSWYRIFSLWPRPAAELPRRGLVVMGRRSPTPEDLAELTGDLVVIEVGWAEPDGSDPKEPVYELAMGEGALTGFLSWLESMPPGTIWQS</sequence>
<dbReference type="Proteomes" id="UP000190637">
    <property type="component" value="Unassembled WGS sequence"/>
</dbReference>
<keyword evidence="1" id="KW-1133">Transmembrane helix</keyword>
<gene>
    <name evidence="2" type="ORF">SAMN02745673_02099</name>
</gene>
<evidence type="ECO:0008006" key="4">
    <source>
        <dbReference type="Google" id="ProtNLM"/>
    </source>
</evidence>
<dbReference type="EMBL" id="FUWS01000005">
    <property type="protein sequence ID" value="SKA00038.1"/>
    <property type="molecule type" value="Genomic_DNA"/>
</dbReference>
<evidence type="ECO:0000313" key="2">
    <source>
        <dbReference type="EMBL" id="SKA00038.1"/>
    </source>
</evidence>
<name>A0A1T4QA00_9ACTN</name>
<proteinExistence type="predicted"/>
<dbReference type="AlphaFoldDB" id="A0A1T4QA00"/>
<keyword evidence="1" id="KW-0812">Transmembrane</keyword>
<keyword evidence="3" id="KW-1185">Reference proteome</keyword>
<keyword evidence="1" id="KW-0472">Membrane</keyword>
<feature type="transmembrane region" description="Helical" evidence="1">
    <location>
        <begin position="12"/>
        <end position="34"/>
    </location>
</feature>